<name>A0A225VVG5_9STRA</name>
<evidence type="ECO:0000313" key="3">
    <source>
        <dbReference type="Proteomes" id="UP000198211"/>
    </source>
</evidence>
<protein>
    <submittedName>
        <fullName evidence="2">Uncharacterized protein</fullName>
    </submittedName>
</protein>
<dbReference type="Proteomes" id="UP000198211">
    <property type="component" value="Unassembled WGS sequence"/>
</dbReference>
<proteinExistence type="predicted"/>
<gene>
    <name evidence="2" type="ORF">PHMEG_00018605</name>
</gene>
<accession>A0A225VVG5</accession>
<evidence type="ECO:0000256" key="1">
    <source>
        <dbReference type="SAM" id="MobiDB-lite"/>
    </source>
</evidence>
<feature type="compositionally biased region" description="Basic and acidic residues" evidence="1">
    <location>
        <begin position="137"/>
        <end position="171"/>
    </location>
</feature>
<dbReference type="EMBL" id="NBNE01003019">
    <property type="protein sequence ID" value="OWZ08797.1"/>
    <property type="molecule type" value="Genomic_DNA"/>
</dbReference>
<feature type="region of interest" description="Disordered" evidence="1">
    <location>
        <begin position="339"/>
        <end position="414"/>
    </location>
</feature>
<sequence length="414" mass="47350">MLSRQRAVANQTTQDMAKGLVEIERLNKELTFVRAGYEQRIQKINEDREFHAEKNRADLLKYLAGDRANLHGLQAQVCSLQAPLRAANTRNDTPQRPRMDVDNIMNFLVPTSWKTTISIMVADDPSVPTTAYVPVSRPDRDGDEEQKVSDRPQDHPRGSFRDLTRDSESDSSKSSGKRKRSSKRPRRTNKPSQSDMPMEIQEYPSGWIRDSDTPCRPDGDLLLRDVDAALEVLNPFPVIWKQLRLDVRALILYGINYESVLEWLGEDRPVHGCLHQGSLLEMLLRMMFWNELDITPWAKYVPRRYYVAARAQLDSLLENGEHPDLWGPLIPVLEDPMDTADLIPEQDDPTDQNWTNDGEGGENDDEDDYPLEESPSESTRAKTKRRRIAPAEMKNPSNASTSGRLVLYWPSKNI</sequence>
<feature type="region of interest" description="Disordered" evidence="1">
    <location>
        <begin position="127"/>
        <end position="199"/>
    </location>
</feature>
<organism evidence="2 3">
    <name type="scientific">Phytophthora megakarya</name>
    <dbReference type="NCBI Taxonomy" id="4795"/>
    <lineage>
        <taxon>Eukaryota</taxon>
        <taxon>Sar</taxon>
        <taxon>Stramenopiles</taxon>
        <taxon>Oomycota</taxon>
        <taxon>Peronosporomycetes</taxon>
        <taxon>Peronosporales</taxon>
        <taxon>Peronosporaceae</taxon>
        <taxon>Phytophthora</taxon>
    </lineage>
</organism>
<feature type="compositionally biased region" description="Acidic residues" evidence="1">
    <location>
        <begin position="359"/>
        <end position="375"/>
    </location>
</feature>
<evidence type="ECO:0000313" key="2">
    <source>
        <dbReference type="EMBL" id="OWZ08797.1"/>
    </source>
</evidence>
<dbReference type="AlphaFoldDB" id="A0A225VVG5"/>
<feature type="compositionally biased region" description="Basic residues" evidence="1">
    <location>
        <begin position="175"/>
        <end position="189"/>
    </location>
</feature>
<reference evidence="3" key="1">
    <citation type="submission" date="2017-03" db="EMBL/GenBank/DDBJ databases">
        <title>Phytopthora megakarya and P. palmivora, two closely related causual agents of cacao black pod achieved similar genome size and gene model numbers by different mechanisms.</title>
        <authorList>
            <person name="Ali S."/>
            <person name="Shao J."/>
            <person name="Larry D.J."/>
            <person name="Kronmiller B."/>
            <person name="Shen D."/>
            <person name="Strem M.D."/>
            <person name="Melnick R.L."/>
            <person name="Guiltinan M.J."/>
            <person name="Tyler B.M."/>
            <person name="Meinhardt L.W."/>
            <person name="Bailey B.A."/>
        </authorList>
    </citation>
    <scope>NUCLEOTIDE SEQUENCE [LARGE SCALE GENOMIC DNA]</scope>
    <source>
        <strain evidence="3">zdho120</strain>
    </source>
</reference>
<keyword evidence="3" id="KW-1185">Reference proteome</keyword>
<comment type="caution">
    <text evidence="2">The sequence shown here is derived from an EMBL/GenBank/DDBJ whole genome shotgun (WGS) entry which is preliminary data.</text>
</comment>